<dbReference type="OrthoDB" id="5835136at2759"/>
<comment type="subcellular location">
    <subcellularLocation>
        <location evidence="1">Mitochondrion outer membrane</location>
    </subcellularLocation>
</comment>
<dbReference type="VEuPathDB" id="FungiDB:PV10_02201"/>
<dbReference type="Proteomes" id="UP000288859">
    <property type="component" value="Unassembled WGS sequence"/>
</dbReference>
<accession>A0A438N8U5</accession>
<reference evidence="10 11" key="1">
    <citation type="submission" date="2017-03" db="EMBL/GenBank/DDBJ databases">
        <title>Genomes of endolithic fungi from Antarctica.</title>
        <authorList>
            <person name="Coleine C."/>
            <person name="Masonjones S."/>
            <person name="Stajich J.E."/>
        </authorList>
    </citation>
    <scope>NUCLEOTIDE SEQUENCE [LARGE SCALE GENOMIC DNA]</scope>
    <source>
        <strain evidence="10 11">CCFEE 6314</strain>
    </source>
</reference>
<keyword evidence="4" id="KW-1000">Mitochondrion outer membrane</keyword>
<dbReference type="InterPro" id="IPR050931">
    <property type="entry name" value="Mito_Protein_Transport_Metaxin"/>
</dbReference>
<dbReference type="CDD" id="cd03078">
    <property type="entry name" value="GST_N_Metaxin1_like"/>
    <property type="match status" value="1"/>
</dbReference>
<name>A0A438N8U5_EXOME</name>
<dbReference type="Pfam" id="PF10568">
    <property type="entry name" value="Tom37"/>
    <property type="match status" value="1"/>
</dbReference>
<evidence type="ECO:0000313" key="10">
    <source>
        <dbReference type="EMBL" id="RVX72175.1"/>
    </source>
</evidence>
<keyword evidence="3" id="KW-0813">Transport</keyword>
<evidence type="ECO:0000259" key="9">
    <source>
        <dbReference type="Pfam" id="PF17171"/>
    </source>
</evidence>
<proteinExistence type="inferred from homology"/>
<dbReference type="GO" id="GO:0007005">
    <property type="term" value="P:mitochondrion organization"/>
    <property type="evidence" value="ECO:0007669"/>
    <property type="project" value="TreeGrafter"/>
</dbReference>
<dbReference type="AlphaFoldDB" id="A0A438N8U5"/>
<comment type="caution">
    <text evidence="10">The sequence shown here is derived from an EMBL/GenBank/DDBJ whole genome shotgun (WGS) entry which is preliminary data.</text>
</comment>
<gene>
    <name evidence="10" type="ORF">B0A52_04379</name>
</gene>
<evidence type="ECO:0000259" key="8">
    <source>
        <dbReference type="Pfam" id="PF10568"/>
    </source>
</evidence>
<dbReference type="SUPFAM" id="SSF47616">
    <property type="entry name" value="GST C-terminal domain-like"/>
    <property type="match status" value="1"/>
</dbReference>
<evidence type="ECO:0000256" key="2">
    <source>
        <dbReference type="ARBA" id="ARBA00009170"/>
    </source>
</evidence>
<dbReference type="Pfam" id="PF17171">
    <property type="entry name" value="GST_C_6"/>
    <property type="match status" value="1"/>
</dbReference>
<evidence type="ECO:0000256" key="1">
    <source>
        <dbReference type="ARBA" id="ARBA00004294"/>
    </source>
</evidence>
<keyword evidence="5" id="KW-0653">Protein transport</keyword>
<evidence type="ECO:0000256" key="4">
    <source>
        <dbReference type="ARBA" id="ARBA00022787"/>
    </source>
</evidence>
<evidence type="ECO:0000256" key="7">
    <source>
        <dbReference type="ARBA" id="ARBA00023136"/>
    </source>
</evidence>
<evidence type="ECO:0000313" key="11">
    <source>
        <dbReference type="Proteomes" id="UP000288859"/>
    </source>
</evidence>
<evidence type="ECO:0000256" key="6">
    <source>
        <dbReference type="ARBA" id="ARBA00023128"/>
    </source>
</evidence>
<dbReference type="GO" id="GO:0001401">
    <property type="term" value="C:SAM complex"/>
    <property type="evidence" value="ECO:0007669"/>
    <property type="project" value="InterPro"/>
</dbReference>
<keyword evidence="6" id="KW-0496">Mitochondrion</keyword>
<dbReference type="InterPro" id="IPR019564">
    <property type="entry name" value="Sam37/metaxin_N"/>
</dbReference>
<evidence type="ECO:0008006" key="12">
    <source>
        <dbReference type="Google" id="ProtNLM"/>
    </source>
</evidence>
<sequence>MVLELHVWGPAFGLPSIDPQCAAAISYCRQCLPHDGWVLIPSNDTHVSPLAQLPALCHDQTWVAGFSNIVAYLDEISSGEWNLDRNLNDVQRADLVAYSSFIESRAQPLLDLSLYVSSDNYLTVTRQALGDILAWPDNWTLPHRLRDQAKKRSEHLGLSSLDVDTAQDDQTRDSGLTAHIPQSLRKPNQTVSSLLGRNVQKTKFRLDAVTADLFEPLADLLAKKEWLLGDSISSLDCLAMGYLSLLQQPQLPQGWARNALMTRYTNLGQWIQLQCSQILGPAVDIALVLGQKDDPSSARSWLPWEPPRQRTVQQTLHAVADQCISAIPGLGTRYRISEIPHLQNGQGYTREKQVYLAKGQQHRELYINVLSSSIATASFLGWLMWKGLLTIPRHMPRQPRGPKFGEAGSILGLG</sequence>
<dbReference type="EMBL" id="NAJM01000013">
    <property type="protein sequence ID" value="RVX72175.1"/>
    <property type="molecule type" value="Genomic_DNA"/>
</dbReference>
<feature type="domain" description="Metaxin glutathione S-transferase" evidence="9">
    <location>
        <begin position="214"/>
        <end position="272"/>
    </location>
</feature>
<organism evidence="10 11">
    <name type="scientific">Exophiala mesophila</name>
    <name type="common">Black yeast-like fungus</name>
    <dbReference type="NCBI Taxonomy" id="212818"/>
    <lineage>
        <taxon>Eukaryota</taxon>
        <taxon>Fungi</taxon>
        <taxon>Dikarya</taxon>
        <taxon>Ascomycota</taxon>
        <taxon>Pezizomycotina</taxon>
        <taxon>Eurotiomycetes</taxon>
        <taxon>Chaetothyriomycetidae</taxon>
        <taxon>Chaetothyriales</taxon>
        <taxon>Herpotrichiellaceae</taxon>
        <taxon>Exophiala</taxon>
    </lineage>
</organism>
<dbReference type="InterPro" id="IPR033468">
    <property type="entry name" value="Metaxin_GST"/>
</dbReference>
<dbReference type="PANTHER" id="PTHR12289">
    <property type="entry name" value="METAXIN RELATED"/>
    <property type="match status" value="1"/>
</dbReference>
<evidence type="ECO:0000256" key="5">
    <source>
        <dbReference type="ARBA" id="ARBA00022927"/>
    </source>
</evidence>
<feature type="domain" description="Mitochondrial outer membrane transport complex Sam37/metaxin N-terminal" evidence="8">
    <location>
        <begin position="21"/>
        <end position="146"/>
    </location>
</feature>
<evidence type="ECO:0000256" key="3">
    <source>
        <dbReference type="ARBA" id="ARBA00022448"/>
    </source>
</evidence>
<dbReference type="PANTHER" id="PTHR12289:SF41">
    <property type="entry name" value="FAILED AXON CONNECTIONS-RELATED"/>
    <property type="match status" value="1"/>
</dbReference>
<keyword evidence="7" id="KW-0472">Membrane</keyword>
<dbReference type="InterPro" id="IPR036282">
    <property type="entry name" value="Glutathione-S-Trfase_C_sf"/>
</dbReference>
<protein>
    <recommendedName>
        <fullName evidence="12">Mitochondrial outer membrane transport complex Sam37/metaxin N-terminal domain-containing protein</fullName>
    </recommendedName>
</protein>
<dbReference type="GO" id="GO:0015031">
    <property type="term" value="P:protein transport"/>
    <property type="evidence" value="ECO:0007669"/>
    <property type="project" value="UniProtKB-KW"/>
</dbReference>
<comment type="similarity">
    <text evidence="2">Belongs to the metaxin family.</text>
</comment>